<dbReference type="AlphaFoldDB" id="A0A2W5X341"/>
<dbReference type="RefSeq" id="WP_111249720.1">
    <property type="nucleotide sequence ID" value="NZ_QKWH01000001.1"/>
</dbReference>
<reference evidence="2 3" key="1">
    <citation type="submission" date="2018-06" db="EMBL/GenBank/DDBJ databases">
        <title>Whole genome sequencing of a novel hydrocarbon degrading bacterial strain, PW21 isolated from oil contaminated produced water sample.</title>
        <authorList>
            <person name="Nagkirti P."/>
            <person name="Shaikh A."/>
            <person name="Gowdaman V."/>
            <person name="Engineer A.E."/>
            <person name="Dagar S."/>
            <person name="Dhakephalkar P.K."/>
        </authorList>
    </citation>
    <scope>NUCLEOTIDE SEQUENCE [LARGE SCALE GENOMIC DNA]</scope>
    <source>
        <strain evidence="2 3">PW21</strain>
    </source>
</reference>
<keyword evidence="3" id="KW-1185">Reference proteome</keyword>
<comment type="caution">
    <text evidence="2">The sequence shown here is derived from an EMBL/GenBank/DDBJ whole genome shotgun (WGS) entry which is preliminary data.</text>
</comment>
<dbReference type="Proteomes" id="UP000248783">
    <property type="component" value="Unassembled WGS sequence"/>
</dbReference>
<dbReference type="EMBL" id="QKWH01000001">
    <property type="protein sequence ID" value="PZR55356.1"/>
    <property type="molecule type" value="Genomic_DNA"/>
</dbReference>
<proteinExistence type="predicted"/>
<evidence type="ECO:0000313" key="2">
    <source>
        <dbReference type="EMBL" id="PZR55356.1"/>
    </source>
</evidence>
<gene>
    <name evidence="2" type="ORF">DNL40_03025</name>
</gene>
<evidence type="ECO:0000313" key="3">
    <source>
        <dbReference type="Proteomes" id="UP000248783"/>
    </source>
</evidence>
<evidence type="ECO:0000256" key="1">
    <source>
        <dbReference type="SAM" id="MobiDB-lite"/>
    </source>
</evidence>
<accession>A0A2W5X341</accession>
<name>A0A2W5X341_9MICO</name>
<sequence length="136" mass="14443">MVTFVVWCVVAVLLVAGVFLVANVMERRDDDVPVGLGGSLRGFWSSFRAGLRRERREEAVPEPVDTDLDTFFAGTVESGPAYVDAEQLSDVLHRAREQATRQLHVGTVHRPDVAPEPAAGAPASPAPGPASPGGRG</sequence>
<feature type="region of interest" description="Disordered" evidence="1">
    <location>
        <begin position="104"/>
        <end position="136"/>
    </location>
</feature>
<protein>
    <submittedName>
        <fullName evidence="2">Uncharacterized protein</fullName>
    </submittedName>
</protein>
<organism evidence="2 3">
    <name type="scientific">Xylanimonas oleitrophica</name>
    <dbReference type="NCBI Taxonomy" id="2607479"/>
    <lineage>
        <taxon>Bacteria</taxon>
        <taxon>Bacillati</taxon>
        <taxon>Actinomycetota</taxon>
        <taxon>Actinomycetes</taxon>
        <taxon>Micrococcales</taxon>
        <taxon>Promicromonosporaceae</taxon>
        <taxon>Xylanimonas</taxon>
    </lineage>
</organism>